<name>A0A5B7TW92_9FLAO</name>
<organism evidence="5 6">
    <name type="scientific">Aureibaculum algae</name>
    <dbReference type="NCBI Taxonomy" id="2584122"/>
    <lineage>
        <taxon>Bacteria</taxon>
        <taxon>Pseudomonadati</taxon>
        <taxon>Bacteroidota</taxon>
        <taxon>Flavobacteriia</taxon>
        <taxon>Flavobacteriales</taxon>
        <taxon>Flavobacteriaceae</taxon>
        <taxon>Aureibaculum</taxon>
    </lineage>
</organism>
<keyword evidence="2" id="KW-0378">Hydrolase</keyword>
<evidence type="ECO:0000256" key="2">
    <source>
        <dbReference type="ARBA" id="ARBA00022801"/>
    </source>
</evidence>
<dbReference type="AlphaFoldDB" id="A0A5B7TW92"/>
<dbReference type="SMART" id="SM00797">
    <property type="entry name" value="AHS2"/>
    <property type="match status" value="1"/>
</dbReference>
<sequence>MIRVIAPGFFTSIQDLGRLGYADIGVPNAGVMDLYSAQLANQIIGNSPSDALIEIALGKVILVFEKQTIICISGANFSAKINEKPIDLNRSVLVSKKDVLSFEKPIYGARTYVAVKGGIQTEKVLGSRSFYRGVTQQAILKKDDILPIEDWGNSKVQKNASVKIEMEHFTDRNLLVYPGPEYELLSFKQKTQLRTVLFSISSDNNRMGYRLEGVIENDLPSMLTSAVLPGTVQLTPSGRFIILMRDCQVTGGYPRVLQLSEMAINKLAQKATGDKIQFKLEV</sequence>
<dbReference type="InterPro" id="IPR003778">
    <property type="entry name" value="CT_A_B"/>
</dbReference>
<feature type="domain" description="Carboxyltransferase" evidence="4">
    <location>
        <begin position="23"/>
        <end position="282"/>
    </location>
</feature>
<proteinExistence type="predicted"/>
<keyword evidence="1" id="KW-0547">Nucleotide-binding</keyword>
<evidence type="ECO:0000256" key="3">
    <source>
        <dbReference type="ARBA" id="ARBA00022840"/>
    </source>
</evidence>
<dbReference type="GO" id="GO:0005524">
    <property type="term" value="F:ATP binding"/>
    <property type="evidence" value="ECO:0007669"/>
    <property type="project" value="UniProtKB-KW"/>
</dbReference>
<dbReference type="GO" id="GO:0016740">
    <property type="term" value="F:transferase activity"/>
    <property type="evidence" value="ECO:0007669"/>
    <property type="project" value="UniProtKB-KW"/>
</dbReference>
<dbReference type="InterPro" id="IPR029000">
    <property type="entry name" value="Cyclophilin-like_dom_sf"/>
</dbReference>
<evidence type="ECO:0000256" key="1">
    <source>
        <dbReference type="ARBA" id="ARBA00022741"/>
    </source>
</evidence>
<dbReference type="PANTHER" id="PTHR43309">
    <property type="entry name" value="5-OXOPROLINASE SUBUNIT C"/>
    <property type="match status" value="1"/>
</dbReference>
<dbReference type="Pfam" id="PF02626">
    <property type="entry name" value="CT_A_B"/>
    <property type="match status" value="1"/>
</dbReference>
<gene>
    <name evidence="5" type="ORF">FF125_14240</name>
</gene>
<keyword evidence="3" id="KW-0067">ATP-binding</keyword>
<dbReference type="PANTHER" id="PTHR43309:SF3">
    <property type="entry name" value="5-OXOPROLINASE SUBUNIT C"/>
    <property type="match status" value="1"/>
</dbReference>
<evidence type="ECO:0000313" key="6">
    <source>
        <dbReference type="Proteomes" id="UP000306229"/>
    </source>
</evidence>
<dbReference type="EMBL" id="CP040749">
    <property type="protein sequence ID" value="QCX39541.1"/>
    <property type="molecule type" value="Genomic_DNA"/>
</dbReference>
<keyword evidence="6" id="KW-1185">Reference proteome</keyword>
<evidence type="ECO:0000259" key="4">
    <source>
        <dbReference type="SMART" id="SM00797"/>
    </source>
</evidence>
<dbReference type="RefSeq" id="WP_138950392.1">
    <property type="nucleotide sequence ID" value="NZ_CP040749.1"/>
</dbReference>
<dbReference type="GO" id="GO:0016787">
    <property type="term" value="F:hydrolase activity"/>
    <property type="evidence" value="ECO:0007669"/>
    <property type="project" value="UniProtKB-KW"/>
</dbReference>
<dbReference type="KEGG" id="fbe:FF125_14240"/>
<evidence type="ECO:0000313" key="5">
    <source>
        <dbReference type="EMBL" id="QCX39541.1"/>
    </source>
</evidence>
<dbReference type="Proteomes" id="UP000306229">
    <property type="component" value="Chromosome"/>
</dbReference>
<reference evidence="5 6" key="1">
    <citation type="submission" date="2019-05" db="EMBL/GenBank/DDBJ databases">
        <title>Algicella ahnfeltiae gen. nov., sp. nov., a novel marine bacterium of the family Flavobacteriaceae isolated from a red alga.</title>
        <authorList>
            <person name="Nedashkovskaya O.I."/>
            <person name="Kukhlevskiy A.D."/>
            <person name="Kim S.-G."/>
            <person name="Zhukova N.V."/>
            <person name="Mikhailov V.V."/>
        </authorList>
    </citation>
    <scope>NUCLEOTIDE SEQUENCE [LARGE SCALE GENOMIC DNA]</scope>
    <source>
        <strain evidence="5 6">10Alg115</strain>
    </source>
</reference>
<accession>A0A5B7TW92</accession>
<dbReference type="OrthoDB" id="9782422at2"/>
<protein>
    <submittedName>
        <fullName evidence="5">Biotin-dependent carboxyltransferase family protein</fullName>
    </submittedName>
</protein>
<dbReference type="InterPro" id="IPR052708">
    <property type="entry name" value="PxpC"/>
</dbReference>
<keyword evidence="5" id="KW-0808">Transferase</keyword>
<dbReference type="Gene3D" id="2.40.100.10">
    <property type="entry name" value="Cyclophilin-like"/>
    <property type="match status" value="1"/>
</dbReference>